<proteinExistence type="predicted"/>
<dbReference type="Proteomes" id="UP000612055">
    <property type="component" value="Unassembled WGS sequence"/>
</dbReference>
<gene>
    <name evidence="1" type="ORF">HYH03_014468</name>
</gene>
<name>A0A835XW32_9CHLO</name>
<keyword evidence="2" id="KW-1185">Reference proteome</keyword>
<evidence type="ECO:0000313" key="1">
    <source>
        <dbReference type="EMBL" id="KAG2486874.1"/>
    </source>
</evidence>
<comment type="caution">
    <text evidence="1">The sequence shown here is derived from an EMBL/GenBank/DDBJ whole genome shotgun (WGS) entry which is preliminary data.</text>
</comment>
<sequence>MRSDAAHCLDGPFVMYVVTAKRRAAETELLGQHAPAIFASSAWSRVFEWYMGLPTLAWPPAVTRQALRPGSVEWYSTYLAYGRRAYRFHPTEDVVLLPDATLEVSELGGRTWRVSKQPVQVLRLHDQLTGNQLASRLTCSCAIFRVAGRCVHVEYVSRTDLGAPGPAPPVLIPIAPQRPAPGVPAPGDFVWLEEGVFVRFQPQSGALACGRSSCPAGCAHVQAVPECVDELMGGVCRR</sequence>
<dbReference type="EMBL" id="JAEHOE010000105">
    <property type="protein sequence ID" value="KAG2486874.1"/>
    <property type="molecule type" value="Genomic_DNA"/>
</dbReference>
<dbReference type="AlphaFoldDB" id="A0A835XW32"/>
<organism evidence="1 2">
    <name type="scientific">Edaphochlamys debaryana</name>
    <dbReference type="NCBI Taxonomy" id="47281"/>
    <lineage>
        <taxon>Eukaryota</taxon>
        <taxon>Viridiplantae</taxon>
        <taxon>Chlorophyta</taxon>
        <taxon>core chlorophytes</taxon>
        <taxon>Chlorophyceae</taxon>
        <taxon>CS clade</taxon>
        <taxon>Chlamydomonadales</taxon>
        <taxon>Chlamydomonadales incertae sedis</taxon>
        <taxon>Edaphochlamys</taxon>
    </lineage>
</organism>
<evidence type="ECO:0000313" key="2">
    <source>
        <dbReference type="Proteomes" id="UP000612055"/>
    </source>
</evidence>
<evidence type="ECO:0008006" key="3">
    <source>
        <dbReference type="Google" id="ProtNLM"/>
    </source>
</evidence>
<protein>
    <recommendedName>
        <fullName evidence="3">SWIM-type domain-containing protein</fullName>
    </recommendedName>
</protein>
<reference evidence="1" key="1">
    <citation type="journal article" date="2020" name="bioRxiv">
        <title>Comparative genomics of Chlamydomonas.</title>
        <authorList>
            <person name="Craig R.J."/>
            <person name="Hasan A.R."/>
            <person name="Ness R.W."/>
            <person name="Keightley P.D."/>
        </authorList>
    </citation>
    <scope>NUCLEOTIDE SEQUENCE</scope>
    <source>
        <strain evidence="1">CCAP 11/70</strain>
    </source>
</reference>
<accession>A0A835XW32</accession>